<dbReference type="GO" id="GO:0045505">
    <property type="term" value="F:dynein intermediate chain binding"/>
    <property type="evidence" value="ECO:0007669"/>
    <property type="project" value="InterPro"/>
</dbReference>
<accession>A0AAW0JN38</accession>
<dbReference type="PANTHER" id="PTHR46961">
    <property type="entry name" value="DYNEIN HEAVY CHAIN 1, AXONEMAL-LIKE PROTEIN"/>
    <property type="match status" value="1"/>
</dbReference>
<reference evidence="3 4" key="1">
    <citation type="journal article" date="2023" name="bioRxiv">
        <title>Conserved and derived expression patterns and positive selection on dental genes reveal complex evolutionary context of ever-growing rodent molars.</title>
        <authorList>
            <person name="Calamari Z.T."/>
            <person name="Song A."/>
            <person name="Cohen E."/>
            <person name="Akter M."/>
            <person name="Roy R.D."/>
            <person name="Hallikas O."/>
            <person name="Christensen M.M."/>
            <person name="Li P."/>
            <person name="Marangoni P."/>
            <person name="Jernvall J."/>
            <person name="Klein O.D."/>
        </authorList>
    </citation>
    <scope>NUCLEOTIDE SEQUENCE [LARGE SCALE GENOMIC DNA]</scope>
    <source>
        <strain evidence="3">V071</strain>
    </source>
</reference>
<feature type="domain" description="Dynein heavy chain ATP-binding dynein motor region" evidence="2">
    <location>
        <begin position="4"/>
        <end position="55"/>
    </location>
</feature>
<evidence type="ECO:0000313" key="3">
    <source>
        <dbReference type="EMBL" id="KAK7827466.1"/>
    </source>
</evidence>
<sequence length="105" mass="11833">CLQSDLTKQQNGFKITLKTLEDNLLSRLSSASGNFLGETALVENLEVTKQTAAEVEEKVQEAKSTEVKINEAREHYRPAAARASLLYFIMNDLSKIHPMYQFSLK</sequence>
<dbReference type="Proteomes" id="UP001488838">
    <property type="component" value="Unassembled WGS sequence"/>
</dbReference>
<dbReference type="GO" id="GO:0030286">
    <property type="term" value="C:dynein complex"/>
    <property type="evidence" value="ECO:0007669"/>
    <property type="project" value="InterPro"/>
</dbReference>
<dbReference type="EMBL" id="JBBHLL010000030">
    <property type="protein sequence ID" value="KAK7827466.1"/>
    <property type="molecule type" value="Genomic_DNA"/>
</dbReference>
<dbReference type="AlphaFoldDB" id="A0AAW0JN38"/>
<dbReference type="InterPro" id="IPR026983">
    <property type="entry name" value="DHC"/>
</dbReference>
<keyword evidence="4" id="KW-1185">Reference proteome</keyword>
<feature type="non-terminal residue" evidence="3">
    <location>
        <position position="1"/>
    </location>
</feature>
<dbReference type="Pfam" id="PF12781">
    <property type="entry name" value="AAA_9"/>
    <property type="match status" value="1"/>
</dbReference>
<dbReference type="Gene3D" id="6.10.140.1060">
    <property type="match status" value="1"/>
</dbReference>
<dbReference type="PANTHER" id="PTHR46961:SF16">
    <property type="entry name" value="DYNEIN AXONEMAL HEAVY CHAIN 17-RELATED"/>
    <property type="match status" value="1"/>
</dbReference>
<gene>
    <name evidence="3" type="ORF">U0070_026672</name>
</gene>
<evidence type="ECO:0000313" key="4">
    <source>
        <dbReference type="Proteomes" id="UP001488838"/>
    </source>
</evidence>
<proteinExistence type="predicted"/>
<evidence type="ECO:0000259" key="2">
    <source>
        <dbReference type="Pfam" id="PF12781"/>
    </source>
</evidence>
<organism evidence="3 4">
    <name type="scientific">Myodes glareolus</name>
    <name type="common">Bank vole</name>
    <name type="synonym">Clethrionomys glareolus</name>
    <dbReference type="NCBI Taxonomy" id="447135"/>
    <lineage>
        <taxon>Eukaryota</taxon>
        <taxon>Metazoa</taxon>
        <taxon>Chordata</taxon>
        <taxon>Craniata</taxon>
        <taxon>Vertebrata</taxon>
        <taxon>Euteleostomi</taxon>
        <taxon>Mammalia</taxon>
        <taxon>Eutheria</taxon>
        <taxon>Euarchontoglires</taxon>
        <taxon>Glires</taxon>
        <taxon>Rodentia</taxon>
        <taxon>Myomorpha</taxon>
        <taxon>Muroidea</taxon>
        <taxon>Cricetidae</taxon>
        <taxon>Arvicolinae</taxon>
        <taxon>Myodes</taxon>
    </lineage>
</organism>
<dbReference type="Gene3D" id="1.10.8.1220">
    <property type="match status" value="1"/>
</dbReference>
<dbReference type="GO" id="GO:0051959">
    <property type="term" value="F:dynein light intermediate chain binding"/>
    <property type="evidence" value="ECO:0007669"/>
    <property type="project" value="InterPro"/>
</dbReference>
<protein>
    <recommendedName>
        <fullName evidence="2">Dynein heavy chain ATP-binding dynein motor region domain-containing protein</fullName>
    </recommendedName>
</protein>
<comment type="caution">
    <text evidence="3">The sequence shown here is derived from an EMBL/GenBank/DDBJ whole genome shotgun (WGS) entry which is preliminary data.</text>
</comment>
<feature type="coiled-coil region" evidence="1">
    <location>
        <begin position="45"/>
        <end position="75"/>
    </location>
</feature>
<keyword evidence="1" id="KW-0175">Coiled coil</keyword>
<feature type="non-terminal residue" evidence="3">
    <location>
        <position position="105"/>
    </location>
</feature>
<dbReference type="InterPro" id="IPR035706">
    <property type="entry name" value="AAA_9"/>
</dbReference>
<name>A0AAW0JN38_MYOGA</name>
<evidence type="ECO:0000256" key="1">
    <source>
        <dbReference type="SAM" id="Coils"/>
    </source>
</evidence>
<dbReference type="GO" id="GO:0007018">
    <property type="term" value="P:microtubule-based movement"/>
    <property type="evidence" value="ECO:0007669"/>
    <property type="project" value="InterPro"/>
</dbReference>